<dbReference type="Pfam" id="PF01343">
    <property type="entry name" value="Peptidase_S49"/>
    <property type="match status" value="1"/>
</dbReference>
<dbReference type="PANTHER" id="PTHR42987">
    <property type="entry name" value="PEPTIDASE S49"/>
    <property type="match status" value="1"/>
</dbReference>
<evidence type="ECO:0000259" key="5">
    <source>
        <dbReference type="Pfam" id="PF01343"/>
    </source>
</evidence>
<feature type="domain" description="Peptidase S49" evidence="5">
    <location>
        <begin position="115"/>
        <end position="262"/>
    </location>
</feature>
<reference evidence="6" key="1">
    <citation type="journal article" date="2019" name="PLoS Negl. Trop. Dis.">
        <title>Revisiting the worldwide diversity of Leptospira species in the environment.</title>
        <authorList>
            <person name="Vincent A.T."/>
            <person name="Schiettekatte O."/>
            <person name="Bourhy P."/>
            <person name="Veyrier F.J."/>
            <person name="Picardeau M."/>
        </authorList>
    </citation>
    <scope>NUCLEOTIDE SEQUENCE [LARGE SCALE GENOMIC DNA]</scope>
    <source>
        <strain evidence="6">201400974</strain>
    </source>
</reference>
<evidence type="ECO:0000256" key="4">
    <source>
        <dbReference type="ARBA" id="ARBA00022825"/>
    </source>
</evidence>
<sequence length="321" mass="34921">MERNQLLLFLSFLLSAVATVLGIVQIATSSGSSRFSAGTGGGLFQTSEIGAVVLSIGGEIHSGESTYDSTGADTILRELRDIGEDSNIKGILVEINSPGGTVAASQEIFNELLELRKTKKIVVSMKDVAASGGYYIASASDYIFAHNGTITGSIGVISFSPNFKGLMDRYGVSVRTYKAGKYKDMYSPFRDSTAEEDEMINKQLTDTYRRFVEDVAKGRNKTVKSVEELAEGKIYSGEDAFRNKLVDDIGGRREAHKKLSELCLYDGLIPLIEKEITPFDRFLQSIGVLFEGKALQAHKLSLLFQSQVLVILPSSLGKLSL</sequence>
<dbReference type="InterPro" id="IPR002142">
    <property type="entry name" value="Peptidase_S49"/>
</dbReference>
<evidence type="ECO:0000313" key="7">
    <source>
        <dbReference type="Proteomes" id="UP000298264"/>
    </source>
</evidence>
<dbReference type="InterPro" id="IPR004635">
    <property type="entry name" value="Pept_S49_SppA"/>
</dbReference>
<keyword evidence="3" id="KW-0378">Hydrolase</keyword>
<keyword evidence="2" id="KW-0645">Protease</keyword>
<dbReference type="SUPFAM" id="SSF52096">
    <property type="entry name" value="ClpP/crotonase"/>
    <property type="match status" value="1"/>
</dbReference>
<dbReference type="Gene3D" id="6.20.330.10">
    <property type="match status" value="1"/>
</dbReference>
<evidence type="ECO:0000256" key="2">
    <source>
        <dbReference type="ARBA" id="ARBA00022670"/>
    </source>
</evidence>
<evidence type="ECO:0000313" key="6">
    <source>
        <dbReference type="EMBL" id="TGN09792.1"/>
    </source>
</evidence>
<dbReference type="Gene3D" id="3.90.226.10">
    <property type="entry name" value="2-enoyl-CoA Hydratase, Chain A, domain 1"/>
    <property type="match status" value="1"/>
</dbReference>
<dbReference type="GO" id="GO:0006508">
    <property type="term" value="P:proteolysis"/>
    <property type="evidence" value="ECO:0007669"/>
    <property type="project" value="UniProtKB-KW"/>
</dbReference>
<dbReference type="RefSeq" id="WP_135764643.1">
    <property type="nucleotide sequence ID" value="NZ_RQHV01000050.1"/>
</dbReference>
<name>A0A4R9LMK4_9LEPT</name>
<accession>A0A4R9LMK4</accession>
<proteinExistence type="inferred from homology"/>
<dbReference type="GO" id="GO:0008236">
    <property type="term" value="F:serine-type peptidase activity"/>
    <property type="evidence" value="ECO:0007669"/>
    <property type="project" value="UniProtKB-KW"/>
</dbReference>
<comment type="similarity">
    <text evidence="1">Belongs to the peptidase S49 family.</text>
</comment>
<evidence type="ECO:0000256" key="3">
    <source>
        <dbReference type="ARBA" id="ARBA00022801"/>
    </source>
</evidence>
<evidence type="ECO:0000256" key="1">
    <source>
        <dbReference type="ARBA" id="ARBA00008683"/>
    </source>
</evidence>
<dbReference type="NCBIfam" id="TIGR00706">
    <property type="entry name" value="SppA_dom"/>
    <property type="match status" value="1"/>
</dbReference>
<protein>
    <submittedName>
        <fullName evidence="6">Signal peptide peptidase SppA</fullName>
    </submittedName>
</protein>
<gene>
    <name evidence="6" type="primary">sppA</name>
    <name evidence="6" type="ORF">EHS11_11990</name>
</gene>
<organism evidence="6 7">
    <name type="scientific">Leptospira ilyithenensis</name>
    <dbReference type="NCBI Taxonomy" id="2484901"/>
    <lineage>
        <taxon>Bacteria</taxon>
        <taxon>Pseudomonadati</taxon>
        <taxon>Spirochaetota</taxon>
        <taxon>Spirochaetia</taxon>
        <taxon>Leptospirales</taxon>
        <taxon>Leptospiraceae</taxon>
        <taxon>Leptospira</taxon>
    </lineage>
</organism>
<dbReference type="InterPro" id="IPR047272">
    <property type="entry name" value="S49_SppA_C"/>
</dbReference>
<dbReference type="InterPro" id="IPR029045">
    <property type="entry name" value="ClpP/crotonase-like_dom_sf"/>
</dbReference>
<keyword evidence="7" id="KW-1185">Reference proteome</keyword>
<dbReference type="PANTHER" id="PTHR42987:SF7">
    <property type="entry name" value="SIGNAL PEPTIDE PEPTIDASE SPPA-RELATED"/>
    <property type="match status" value="1"/>
</dbReference>
<dbReference type="AlphaFoldDB" id="A0A4R9LMK4"/>
<dbReference type="EMBL" id="RQHV01000050">
    <property type="protein sequence ID" value="TGN09792.1"/>
    <property type="molecule type" value="Genomic_DNA"/>
</dbReference>
<keyword evidence="4" id="KW-0720">Serine protease</keyword>
<comment type="caution">
    <text evidence="6">The sequence shown here is derived from an EMBL/GenBank/DDBJ whole genome shotgun (WGS) entry which is preliminary data.</text>
</comment>
<dbReference type="CDD" id="cd07023">
    <property type="entry name" value="S49_Sppa_N_C"/>
    <property type="match status" value="1"/>
</dbReference>
<dbReference type="OrthoDB" id="9764363at2"/>
<dbReference type="Proteomes" id="UP000298264">
    <property type="component" value="Unassembled WGS sequence"/>
</dbReference>